<evidence type="ECO:0000256" key="1">
    <source>
        <dbReference type="SAM" id="MobiDB-lite"/>
    </source>
</evidence>
<feature type="compositionally biased region" description="Low complexity" evidence="1">
    <location>
        <begin position="157"/>
        <end position="166"/>
    </location>
</feature>
<feature type="compositionally biased region" description="Basic and acidic residues" evidence="1">
    <location>
        <begin position="1"/>
        <end position="20"/>
    </location>
</feature>
<feature type="compositionally biased region" description="Low complexity" evidence="1">
    <location>
        <begin position="260"/>
        <end position="271"/>
    </location>
</feature>
<feature type="region of interest" description="Disordered" evidence="1">
    <location>
        <begin position="146"/>
        <end position="241"/>
    </location>
</feature>
<gene>
    <name evidence="2" type="ORF">OE88DRAFT_1644668</name>
</gene>
<feature type="compositionally biased region" description="Polar residues" evidence="1">
    <location>
        <begin position="287"/>
        <end position="301"/>
    </location>
</feature>
<dbReference type="STRING" id="5364.A0A5C3N5I7"/>
<proteinExistence type="predicted"/>
<feature type="region of interest" description="Disordered" evidence="1">
    <location>
        <begin position="254"/>
        <end position="301"/>
    </location>
</feature>
<keyword evidence="3" id="KW-1185">Reference proteome</keyword>
<organism evidence="2 3">
    <name type="scientific">Heliocybe sulcata</name>
    <dbReference type="NCBI Taxonomy" id="5364"/>
    <lineage>
        <taxon>Eukaryota</taxon>
        <taxon>Fungi</taxon>
        <taxon>Dikarya</taxon>
        <taxon>Basidiomycota</taxon>
        <taxon>Agaricomycotina</taxon>
        <taxon>Agaricomycetes</taxon>
        <taxon>Gloeophyllales</taxon>
        <taxon>Gloeophyllaceae</taxon>
        <taxon>Heliocybe</taxon>
    </lineage>
</organism>
<feature type="region of interest" description="Disordered" evidence="1">
    <location>
        <begin position="1"/>
        <end position="115"/>
    </location>
</feature>
<dbReference type="EMBL" id="ML213510">
    <property type="protein sequence ID" value="TFK52107.1"/>
    <property type="molecule type" value="Genomic_DNA"/>
</dbReference>
<sequence length="301" mass="32695">MHHRPPSRDSDPHRSPRSEQQHSLPSIHHLHPYLAPSVPYPAPELPPMAATAEPPAMQLDQGNSDSEEQGPPKKKRRRQALSCTGRSLAARARAAARPPNANGTSSSPLSPYRDKYVTRAEYDELKSRFEGMERTLVRLLPGFAASATSDTQPPYMSGAPSNAPAGPAYPPHPQYGPSEPAPEYRVHAVPVPSSSQPRRPPALPPLQPPPTHPASRPSPLSLAAITTPYNPDPSLDAWQSKNWPAQTLTTLLGERLRLSPAGPAHQPHPAQVTPRPVPREGNMPRPSGSSNPYQSPRFQPK</sequence>
<dbReference type="OrthoDB" id="3362851at2759"/>
<dbReference type="AlphaFoldDB" id="A0A5C3N5I7"/>
<feature type="compositionally biased region" description="Low complexity" evidence="1">
    <location>
        <begin position="89"/>
        <end position="102"/>
    </location>
</feature>
<evidence type="ECO:0000313" key="3">
    <source>
        <dbReference type="Proteomes" id="UP000305948"/>
    </source>
</evidence>
<protein>
    <submittedName>
        <fullName evidence="2">Uncharacterized protein</fullName>
    </submittedName>
</protein>
<reference evidence="2 3" key="1">
    <citation type="journal article" date="2019" name="Nat. Ecol. Evol.">
        <title>Megaphylogeny resolves global patterns of mushroom evolution.</title>
        <authorList>
            <person name="Varga T."/>
            <person name="Krizsan K."/>
            <person name="Foldi C."/>
            <person name="Dima B."/>
            <person name="Sanchez-Garcia M."/>
            <person name="Sanchez-Ramirez S."/>
            <person name="Szollosi G.J."/>
            <person name="Szarkandi J.G."/>
            <person name="Papp V."/>
            <person name="Albert L."/>
            <person name="Andreopoulos W."/>
            <person name="Angelini C."/>
            <person name="Antonin V."/>
            <person name="Barry K.W."/>
            <person name="Bougher N.L."/>
            <person name="Buchanan P."/>
            <person name="Buyck B."/>
            <person name="Bense V."/>
            <person name="Catcheside P."/>
            <person name="Chovatia M."/>
            <person name="Cooper J."/>
            <person name="Damon W."/>
            <person name="Desjardin D."/>
            <person name="Finy P."/>
            <person name="Geml J."/>
            <person name="Haridas S."/>
            <person name="Hughes K."/>
            <person name="Justo A."/>
            <person name="Karasinski D."/>
            <person name="Kautmanova I."/>
            <person name="Kiss B."/>
            <person name="Kocsube S."/>
            <person name="Kotiranta H."/>
            <person name="LaButti K.M."/>
            <person name="Lechner B.E."/>
            <person name="Liimatainen K."/>
            <person name="Lipzen A."/>
            <person name="Lukacs Z."/>
            <person name="Mihaltcheva S."/>
            <person name="Morgado L.N."/>
            <person name="Niskanen T."/>
            <person name="Noordeloos M.E."/>
            <person name="Ohm R.A."/>
            <person name="Ortiz-Santana B."/>
            <person name="Ovrebo C."/>
            <person name="Racz N."/>
            <person name="Riley R."/>
            <person name="Savchenko A."/>
            <person name="Shiryaev A."/>
            <person name="Soop K."/>
            <person name="Spirin V."/>
            <person name="Szebenyi C."/>
            <person name="Tomsovsky M."/>
            <person name="Tulloss R.E."/>
            <person name="Uehling J."/>
            <person name="Grigoriev I.V."/>
            <person name="Vagvolgyi C."/>
            <person name="Papp T."/>
            <person name="Martin F.M."/>
            <person name="Miettinen O."/>
            <person name="Hibbett D.S."/>
            <person name="Nagy L.G."/>
        </authorList>
    </citation>
    <scope>NUCLEOTIDE SEQUENCE [LARGE SCALE GENOMIC DNA]</scope>
    <source>
        <strain evidence="2 3">OMC1185</strain>
    </source>
</reference>
<dbReference type="Proteomes" id="UP000305948">
    <property type="component" value="Unassembled WGS sequence"/>
</dbReference>
<feature type="compositionally biased region" description="Low complexity" evidence="1">
    <location>
        <begin position="47"/>
        <end position="57"/>
    </location>
</feature>
<accession>A0A5C3N5I7</accession>
<feature type="compositionally biased region" description="Pro residues" evidence="1">
    <location>
        <begin position="198"/>
        <end position="212"/>
    </location>
</feature>
<feature type="compositionally biased region" description="Low complexity" evidence="1">
    <location>
        <begin position="188"/>
        <end position="197"/>
    </location>
</feature>
<evidence type="ECO:0000313" key="2">
    <source>
        <dbReference type="EMBL" id="TFK52107.1"/>
    </source>
</evidence>
<name>A0A5C3N5I7_9AGAM</name>